<name>A0A9E2BF98_PSYF1</name>
<dbReference type="InterPro" id="IPR050553">
    <property type="entry name" value="Thioredoxin_ResA/DsbE_sf"/>
</dbReference>
<dbReference type="InterPro" id="IPR000866">
    <property type="entry name" value="AhpC/TSA"/>
</dbReference>
<dbReference type="GO" id="GO:0016491">
    <property type="term" value="F:oxidoreductase activity"/>
    <property type="evidence" value="ECO:0007669"/>
    <property type="project" value="InterPro"/>
</dbReference>
<accession>A0A9E2BF98</accession>
<feature type="domain" description="Thioredoxin" evidence="1">
    <location>
        <begin position="1"/>
        <end position="107"/>
    </location>
</feature>
<gene>
    <name evidence="2" type="primary">resA_2</name>
    <name evidence="2" type="ORF">DDT42_00374</name>
</gene>
<dbReference type="Proteomes" id="UP000811545">
    <property type="component" value="Unassembled WGS sequence"/>
</dbReference>
<dbReference type="InterPro" id="IPR036249">
    <property type="entry name" value="Thioredoxin-like_sf"/>
</dbReference>
<dbReference type="EMBL" id="QLTW01000010">
    <property type="protein sequence ID" value="MBT9144533.1"/>
    <property type="molecule type" value="Genomic_DNA"/>
</dbReference>
<protein>
    <submittedName>
        <fullName evidence="2">Thiol-disulfide oxidoreductase ResA</fullName>
    </submittedName>
</protein>
<dbReference type="AlphaFoldDB" id="A0A9E2BF98"/>
<dbReference type="Gene3D" id="3.40.30.10">
    <property type="entry name" value="Glutaredoxin"/>
    <property type="match status" value="1"/>
</dbReference>
<reference evidence="2 3" key="1">
    <citation type="journal article" date="2021" name="bioRxiv">
        <title>Unique metabolic strategies in Hadean analogues reveal hints for primordial physiology.</title>
        <authorList>
            <person name="Nobu M.K."/>
            <person name="Nakai R."/>
            <person name="Tamazawa S."/>
            <person name="Mori H."/>
            <person name="Toyoda A."/>
            <person name="Ijiri A."/>
            <person name="Suzuki S."/>
            <person name="Kurokawa K."/>
            <person name="Kamagata Y."/>
            <person name="Tamaki H."/>
        </authorList>
    </citation>
    <scope>NUCLEOTIDE SEQUENCE [LARGE SCALE GENOMIC DNA]</scope>
    <source>
        <strain evidence="2">BS525</strain>
    </source>
</reference>
<dbReference type="GO" id="GO:0016209">
    <property type="term" value="F:antioxidant activity"/>
    <property type="evidence" value="ECO:0007669"/>
    <property type="project" value="InterPro"/>
</dbReference>
<evidence type="ECO:0000259" key="1">
    <source>
        <dbReference type="PROSITE" id="PS51352"/>
    </source>
</evidence>
<dbReference type="PANTHER" id="PTHR42852">
    <property type="entry name" value="THIOL:DISULFIDE INTERCHANGE PROTEIN DSBE"/>
    <property type="match status" value="1"/>
</dbReference>
<dbReference type="InterPro" id="IPR013766">
    <property type="entry name" value="Thioredoxin_domain"/>
</dbReference>
<organism evidence="2 3">
    <name type="scientific">Psychracetigena formicireducens</name>
    <dbReference type="NCBI Taxonomy" id="2986056"/>
    <lineage>
        <taxon>Bacteria</taxon>
        <taxon>Bacillati</taxon>
        <taxon>Candidatus Lithacetigenota</taxon>
        <taxon>Candidatus Psychracetigena</taxon>
    </lineage>
</organism>
<dbReference type="PROSITE" id="PS51352">
    <property type="entry name" value="THIOREDOXIN_2"/>
    <property type="match status" value="1"/>
</dbReference>
<dbReference type="SUPFAM" id="SSF52833">
    <property type="entry name" value="Thioredoxin-like"/>
    <property type="match status" value="1"/>
</dbReference>
<sequence>MPCIEGGAFFSTLYEEYKDLGFEVIGVNLDTPDTVKAIADMEEFKRIRNINFKSLYDHDLKVAKMYNVKTIPVTFLIDRQGYIKKIWFGFRIQWAQEFREEIEKYLKKGID</sequence>
<dbReference type="CDD" id="cd02966">
    <property type="entry name" value="TlpA_like_family"/>
    <property type="match status" value="1"/>
</dbReference>
<dbReference type="PANTHER" id="PTHR42852:SF17">
    <property type="entry name" value="THIOREDOXIN-LIKE PROTEIN HI_1115"/>
    <property type="match status" value="1"/>
</dbReference>
<evidence type="ECO:0000313" key="2">
    <source>
        <dbReference type="EMBL" id="MBT9144533.1"/>
    </source>
</evidence>
<comment type="caution">
    <text evidence="2">The sequence shown here is derived from an EMBL/GenBank/DDBJ whole genome shotgun (WGS) entry which is preliminary data.</text>
</comment>
<proteinExistence type="predicted"/>
<dbReference type="Pfam" id="PF00578">
    <property type="entry name" value="AhpC-TSA"/>
    <property type="match status" value="1"/>
</dbReference>
<evidence type="ECO:0000313" key="3">
    <source>
        <dbReference type="Proteomes" id="UP000811545"/>
    </source>
</evidence>